<comment type="caution">
    <text evidence="3">The sequence shown here is derived from an EMBL/GenBank/DDBJ whole genome shotgun (WGS) entry which is preliminary data.</text>
</comment>
<feature type="compositionally biased region" description="Low complexity" evidence="1">
    <location>
        <begin position="897"/>
        <end position="911"/>
    </location>
</feature>
<accession>A0A2N5S989</accession>
<feature type="compositionally biased region" description="Polar residues" evidence="1">
    <location>
        <begin position="1093"/>
        <end position="1105"/>
    </location>
</feature>
<keyword evidence="2" id="KW-0812">Transmembrane</keyword>
<evidence type="ECO:0000313" key="3">
    <source>
        <dbReference type="EMBL" id="PLW09800.1"/>
    </source>
</evidence>
<feature type="compositionally biased region" description="Polar residues" evidence="1">
    <location>
        <begin position="974"/>
        <end position="984"/>
    </location>
</feature>
<keyword evidence="2" id="KW-1133">Transmembrane helix</keyword>
<feature type="compositionally biased region" description="Polar residues" evidence="1">
    <location>
        <begin position="1167"/>
        <end position="1195"/>
    </location>
</feature>
<feature type="compositionally biased region" description="Low complexity" evidence="1">
    <location>
        <begin position="1076"/>
        <end position="1092"/>
    </location>
</feature>
<feature type="compositionally biased region" description="Low complexity" evidence="1">
    <location>
        <begin position="300"/>
        <end position="316"/>
    </location>
</feature>
<feature type="region of interest" description="Disordered" evidence="1">
    <location>
        <begin position="276"/>
        <end position="316"/>
    </location>
</feature>
<feature type="compositionally biased region" description="Basic residues" evidence="1">
    <location>
        <begin position="286"/>
        <end position="299"/>
    </location>
</feature>
<feature type="region of interest" description="Disordered" evidence="1">
    <location>
        <begin position="636"/>
        <end position="684"/>
    </location>
</feature>
<keyword evidence="2" id="KW-0472">Membrane</keyword>
<dbReference type="EMBL" id="PGCI01000991">
    <property type="protein sequence ID" value="PLW09800.1"/>
    <property type="molecule type" value="Genomic_DNA"/>
</dbReference>
<sequence length="1217" mass="133290">MASNDHRVGGANLLYLGSVIIGRSPADSISKKNEIFGLPNTDFWFCQYLLKRDTISCQYLEFCGGPQDTRKIQPARRTAPKLVPAVPSRISGIKLLSRSFPLFLLKFFHDAGKPQLVVLHPPPGPLPCSMGSAESGNEIVNANQHQRSVGEHEVILQDSSNTVISKRPSLAQDPVGPICSGHGPSWHTTINRDGERRWAEVCKGIPRSSARFDWINSYRIIEKSFLPLWLQLARPLGIPNLYAQTTLASLTASNSRFTLFLPHQSPIAPSIKVNMSEEAQREGRITHSRHAHGQAHKHSSSQYPTTTTQSESISSESLLQTRDVFRHATPVKIDSNAGATGTSVAQLPGRHFIVPPWLALVVWSFILIFIGLTIAGFILSYQARKEFRMRVEEQRKAQSEAEQGASECKVPMTRKEFKSFTRKSIMILNTNSARVRNLPNPTYDIDNSGGLRPRNVFDRPPRESILVAEIAPCGSFTGDDSFAEFSRQMRREGLWDLAARKSKAISAASLSSIVPRMGARRSNRFTMMETAAEELSEQSFHYHPPKDILSRPSNSRALRHIEATHGPDVRLEDHSVQPSRFIPPVPKLPTEFAMETLNPSESLSSFNDLTFVTLFDGKDLLVIDDDATLSHKMLERSTSRGAEASAKLGTHSGKELTSLQRNTSLRSHADGWSEPSDETSDTQATMAAHVNRSTPDDAAAIYTSARAAAPSPFPENDVSPDDAVAQYASSRAGTPFGMPQSEMSPDTAVANYALARACAPSPFQKNDISFDDAFARRDSSRAGTPFGMPQSEMSPDTAVANYALARASAPSPFQKNDFSLDDAFARRDSSRAGTPFGIPQSEMSPDTAVANYALARASAPSPFQKNDVSHDDVLAHYASSRAGTPSPMPQGYACPDSAVSANSSSRSGAVSPFTGRWSGSVMGFLRRTSSNGNLASASQEAQHQLAPSAQNICDLESLTEPLPITHRDGDAQPSLRNHNPSENGDQFCKPFSVIFEEDDEDYSHMPAANQIPFTPTKPRGWNSPQASSFDTEKVALPRRLPQASISRTPSHGNRLRSHTVNSQWSESTGTKRTSDTSRATSSSQDTRSRSGSYGTRPSENSFQHPPKQPASSPPLTLKRNPSLSTNPYGRRKKQLDLNQHLPLSPRHHLDRHFSDQQKRPLKRHPSNPRSPRGPSQGQEILDSDGTSTMRRTASAQARLPLSGTMSSGGVRNSSFVP</sequence>
<proteinExistence type="predicted"/>
<feature type="region of interest" description="Disordered" evidence="1">
    <location>
        <begin position="879"/>
        <end position="912"/>
    </location>
</feature>
<feature type="compositionally biased region" description="Polar residues" evidence="1">
    <location>
        <begin position="1058"/>
        <end position="1071"/>
    </location>
</feature>
<feature type="region of interest" description="Disordered" evidence="1">
    <location>
        <begin position="1005"/>
        <end position="1217"/>
    </location>
</feature>
<organism evidence="3 4">
    <name type="scientific">Puccinia coronata f. sp. avenae</name>
    <dbReference type="NCBI Taxonomy" id="200324"/>
    <lineage>
        <taxon>Eukaryota</taxon>
        <taxon>Fungi</taxon>
        <taxon>Dikarya</taxon>
        <taxon>Basidiomycota</taxon>
        <taxon>Pucciniomycotina</taxon>
        <taxon>Pucciniomycetes</taxon>
        <taxon>Pucciniales</taxon>
        <taxon>Pucciniaceae</taxon>
        <taxon>Puccinia</taxon>
    </lineage>
</organism>
<dbReference type="Proteomes" id="UP000235392">
    <property type="component" value="Unassembled WGS sequence"/>
</dbReference>
<evidence type="ECO:0000256" key="2">
    <source>
        <dbReference type="SAM" id="Phobius"/>
    </source>
</evidence>
<name>A0A2N5S989_9BASI</name>
<feature type="compositionally biased region" description="Polar residues" evidence="1">
    <location>
        <begin position="655"/>
        <end position="666"/>
    </location>
</feature>
<feature type="compositionally biased region" description="Polar residues" evidence="1">
    <location>
        <begin position="1203"/>
        <end position="1217"/>
    </location>
</feature>
<gene>
    <name evidence="3" type="ORF">PCASD_18159</name>
</gene>
<feature type="compositionally biased region" description="Polar residues" evidence="1">
    <location>
        <begin position="1113"/>
        <end position="1127"/>
    </location>
</feature>
<dbReference type="AlphaFoldDB" id="A0A2N5S989"/>
<evidence type="ECO:0000313" key="4">
    <source>
        <dbReference type="Proteomes" id="UP000235392"/>
    </source>
</evidence>
<reference evidence="3 4" key="1">
    <citation type="submission" date="2017-11" db="EMBL/GenBank/DDBJ databases">
        <title>De novo assembly and phasing of dikaryotic genomes from two isolates of Puccinia coronata f. sp. avenae, the causal agent of oat crown rust.</title>
        <authorList>
            <person name="Miller M.E."/>
            <person name="Zhang Y."/>
            <person name="Omidvar V."/>
            <person name="Sperschneider J."/>
            <person name="Schwessinger B."/>
            <person name="Raley C."/>
            <person name="Palmer J.M."/>
            <person name="Garnica D."/>
            <person name="Upadhyaya N."/>
            <person name="Rathjen J."/>
            <person name="Taylor J.M."/>
            <person name="Park R.F."/>
            <person name="Dodds P.N."/>
            <person name="Hirsch C.D."/>
            <person name="Kianian S.F."/>
            <person name="Figueroa M."/>
        </authorList>
    </citation>
    <scope>NUCLEOTIDE SEQUENCE [LARGE SCALE GENOMIC DNA]</scope>
    <source>
        <strain evidence="3">12SD80</strain>
    </source>
</reference>
<feature type="region of interest" description="Disordered" evidence="1">
    <location>
        <begin position="962"/>
        <end position="987"/>
    </location>
</feature>
<feature type="transmembrane region" description="Helical" evidence="2">
    <location>
        <begin position="357"/>
        <end position="381"/>
    </location>
</feature>
<evidence type="ECO:0000256" key="1">
    <source>
        <dbReference type="SAM" id="MobiDB-lite"/>
    </source>
</evidence>
<protein>
    <submittedName>
        <fullName evidence="3">Uncharacterized protein</fullName>
    </submittedName>
</protein>